<dbReference type="GO" id="GO:0036503">
    <property type="term" value="P:ERAD pathway"/>
    <property type="evidence" value="ECO:0007669"/>
    <property type="project" value="TreeGrafter"/>
</dbReference>
<dbReference type="Pfam" id="PF00262">
    <property type="entry name" value="Calreticulin"/>
    <property type="match status" value="1"/>
</dbReference>
<evidence type="ECO:0000256" key="5">
    <source>
        <dbReference type="ARBA" id="ARBA00022989"/>
    </source>
</evidence>
<keyword evidence="4 8" id="KW-0256">Endoplasmic reticulum</keyword>
<keyword evidence="7 8" id="KW-0143">Chaperone</keyword>
<feature type="region of interest" description="Disordered" evidence="9">
    <location>
        <begin position="83"/>
        <end position="119"/>
    </location>
</feature>
<dbReference type="InterPro" id="IPR013320">
    <property type="entry name" value="ConA-like_dom_sf"/>
</dbReference>
<feature type="region of interest" description="Disordered" evidence="9">
    <location>
        <begin position="320"/>
        <end position="340"/>
    </location>
</feature>
<dbReference type="GO" id="GO:0005509">
    <property type="term" value="F:calcium ion binding"/>
    <property type="evidence" value="ECO:0007669"/>
    <property type="project" value="InterPro"/>
</dbReference>
<dbReference type="PANTHER" id="PTHR11073">
    <property type="entry name" value="CALRETICULIN AND CALNEXIN"/>
    <property type="match status" value="1"/>
</dbReference>
<dbReference type="InterPro" id="IPR009033">
    <property type="entry name" value="Calreticulin/calnexin_P_dom_sf"/>
</dbReference>
<organism evidence="10 11">
    <name type="scientific">Megalops atlanticus</name>
    <name type="common">Tarpon</name>
    <name type="synonym">Clupea gigantea</name>
    <dbReference type="NCBI Taxonomy" id="7932"/>
    <lineage>
        <taxon>Eukaryota</taxon>
        <taxon>Metazoa</taxon>
        <taxon>Chordata</taxon>
        <taxon>Craniata</taxon>
        <taxon>Vertebrata</taxon>
        <taxon>Euteleostomi</taxon>
        <taxon>Actinopterygii</taxon>
        <taxon>Neopterygii</taxon>
        <taxon>Teleostei</taxon>
        <taxon>Elopiformes</taxon>
        <taxon>Megalopidae</taxon>
        <taxon>Megalops</taxon>
    </lineage>
</organism>
<evidence type="ECO:0000256" key="2">
    <source>
        <dbReference type="ARBA" id="ARBA00010983"/>
    </source>
</evidence>
<dbReference type="Proteomes" id="UP001046870">
    <property type="component" value="Chromosome 3"/>
</dbReference>
<reference evidence="10" key="1">
    <citation type="submission" date="2021-01" db="EMBL/GenBank/DDBJ databases">
        <authorList>
            <person name="Zahm M."/>
            <person name="Roques C."/>
            <person name="Cabau C."/>
            <person name="Klopp C."/>
            <person name="Donnadieu C."/>
            <person name="Jouanno E."/>
            <person name="Lampietro C."/>
            <person name="Louis A."/>
            <person name="Herpin A."/>
            <person name="Echchiki A."/>
            <person name="Berthelot C."/>
            <person name="Parey E."/>
            <person name="Roest-Crollius H."/>
            <person name="Braasch I."/>
            <person name="Postlethwait J."/>
            <person name="Bobe J."/>
            <person name="Montfort J."/>
            <person name="Bouchez O."/>
            <person name="Begum T."/>
            <person name="Mejri S."/>
            <person name="Adams A."/>
            <person name="Chen W.-J."/>
            <person name="Guiguen Y."/>
        </authorList>
    </citation>
    <scope>NUCLEOTIDE SEQUENCE</scope>
    <source>
        <strain evidence="10">YG-15Mar2019-1</strain>
        <tissue evidence="10">Brain</tissue>
    </source>
</reference>
<dbReference type="GO" id="GO:0006457">
    <property type="term" value="P:protein folding"/>
    <property type="evidence" value="ECO:0007669"/>
    <property type="project" value="InterPro"/>
</dbReference>
<dbReference type="AlphaFoldDB" id="A0A9D3QD98"/>
<dbReference type="GO" id="GO:0051082">
    <property type="term" value="F:unfolded protein binding"/>
    <property type="evidence" value="ECO:0007669"/>
    <property type="project" value="InterPro"/>
</dbReference>
<evidence type="ECO:0000256" key="7">
    <source>
        <dbReference type="ARBA" id="ARBA00023186"/>
    </source>
</evidence>
<feature type="region of interest" description="Disordered" evidence="9">
    <location>
        <begin position="347"/>
        <end position="366"/>
    </location>
</feature>
<keyword evidence="6 8" id="KW-0472">Membrane</keyword>
<evidence type="ECO:0000256" key="6">
    <source>
        <dbReference type="ARBA" id="ARBA00023136"/>
    </source>
</evidence>
<evidence type="ECO:0000313" key="10">
    <source>
        <dbReference type="EMBL" id="KAG7484167.1"/>
    </source>
</evidence>
<comment type="caution">
    <text evidence="10">The sequence shown here is derived from an EMBL/GenBank/DDBJ whole genome shotgun (WGS) entry which is preliminary data.</text>
</comment>
<feature type="compositionally biased region" description="Basic and acidic residues" evidence="9">
    <location>
        <begin position="320"/>
        <end position="338"/>
    </location>
</feature>
<dbReference type="Gene3D" id="2.10.250.10">
    <property type="entry name" value="Calreticulin/calnexin, P domain"/>
    <property type="match status" value="1"/>
</dbReference>
<dbReference type="Gene3D" id="2.60.120.200">
    <property type="match status" value="1"/>
</dbReference>
<keyword evidence="5 8" id="KW-1133">Transmembrane helix</keyword>
<dbReference type="FunFam" id="2.10.250.10:FF:000001">
    <property type="entry name" value="Calnexin homolog"/>
    <property type="match status" value="1"/>
</dbReference>
<comment type="subcellular location">
    <subcellularLocation>
        <location evidence="1">Endoplasmic reticulum membrane</location>
        <topology evidence="1">Single-pass type I membrane protein</topology>
    </subcellularLocation>
</comment>
<dbReference type="PANTHER" id="PTHR11073:SF37">
    <property type="entry name" value="CALNEXIN-LIKE"/>
    <property type="match status" value="1"/>
</dbReference>
<keyword evidence="11" id="KW-1185">Reference proteome</keyword>
<dbReference type="PRINTS" id="PR00626">
    <property type="entry name" value="CALRETICULIN"/>
</dbReference>
<feature type="transmembrane region" description="Helical" evidence="8">
    <location>
        <begin position="288"/>
        <end position="309"/>
    </location>
</feature>
<evidence type="ECO:0000256" key="8">
    <source>
        <dbReference type="RuleBase" id="RU362126"/>
    </source>
</evidence>
<dbReference type="InterPro" id="IPR001580">
    <property type="entry name" value="Calret/calnex"/>
</dbReference>
<dbReference type="EMBL" id="JAFDVH010000003">
    <property type="protein sequence ID" value="KAG7484167.1"/>
    <property type="molecule type" value="Genomic_DNA"/>
</dbReference>
<dbReference type="OrthoDB" id="1938156at2759"/>
<dbReference type="GO" id="GO:0005789">
    <property type="term" value="C:endoplasmic reticulum membrane"/>
    <property type="evidence" value="ECO:0007669"/>
    <property type="project" value="UniProtKB-SubCell"/>
</dbReference>
<evidence type="ECO:0000313" key="11">
    <source>
        <dbReference type="Proteomes" id="UP001046870"/>
    </source>
</evidence>
<evidence type="ECO:0008006" key="12">
    <source>
        <dbReference type="Google" id="ProtNLM"/>
    </source>
</evidence>
<protein>
    <recommendedName>
        <fullName evidence="12">Calnexin</fullName>
    </recommendedName>
</protein>
<dbReference type="SUPFAM" id="SSF63887">
    <property type="entry name" value="P-domain of calnexin/calreticulin"/>
    <property type="match status" value="1"/>
</dbReference>
<feature type="compositionally biased region" description="Basic and acidic residues" evidence="9">
    <location>
        <begin position="90"/>
        <end position="105"/>
    </location>
</feature>
<evidence type="ECO:0000256" key="4">
    <source>
        <dbReference type="ARBA" id="ARBA00022824"/>
    </source>
</evidence>
<evidence type="ECO:0000256" key="9">
    <source>
        <dbReference type="SAM" id="MobiDB-lite"/>
    </source>
</evidence>
<accession>A0A9D3QD98</accession>
<comment type="similarity">
    <text evidence="2 8">Belongs to the calreticulin family.</text>
</comment>
<gene>
    <name evidence="10" type="ORF">MATL_G00046330</name>
</gene>
<keyword evidence="3 8" id="KW-0812">Transmembrane</keyword>
<proteinExistence type="inferred from homology"/>
<name>A0A9D3QD98_MEGAT</name>
<sequence length="381" mass="43459">MFGPDKCGSTYKIHFILCDRDPVTGLHQERHVRQPDVDLREYFSDQKPHLYTLRLFPDNSYEILIDQSLISKGSLLDDLDPSLRPPAEIVDPHDRKPETWDDRPLIPDPTATKPQDWDEDAPAFIPDPSAQRPPGWLLEELPFIYDPRAQRPHDWDDEMDGKWEAPKIPNPACSRAIGCGPWSPPLISNPAYKGKWSPPMIDNPSYQGQWRPRTIPNPAFSEDPQLQLSPVAAVGLELWSVTGGVLFDNILLCADLKVAHEWTEDTWGQRQTPGLVLQLLMATHKRPWLWGLYVFTVGLPVILFVSFMWPDKRFGPPDQEYYYKKSDDPQPDTPHDQEGFTSLRDFAAAGPMGPRRREAKKAQKKSDLELKVLTLSSLSLL</sequence>
<evidence type="ECO:0000256" key="3">
    <source>
        <dbReference type="ARBA" id="ARBA00022692"/>
    </source>
</evidence>
<dbReference type="SUPFAM" id="SSF49899">
    <property type="entry name" value="Concanavalin A-like lectins/glucanases"/>
    <property type="match status" value="1"/>
</dbReference>
<evidence type="ECO:0000256" key="1">
    <source>
        <dbReference type="ARBA" id="ARBA00004115"/>
    </source>
</evidence>